<keyword evidence="1" id="KW-0732">Signal</keyword>
<organism evidence="2 3">
    <name type="scientific">Orbilia ellipsospora</name>
    <dbReference type="NCBI Taxonomy" id="2528407"/>
    <lineage>
        <taxon>Eukaryota</taxon>
        <taxon>Fungi</taxon>
        <taxon>Dikarya</taxon>
        <taxon>Ascomycota</taxon>
        <taxon>Pezizomycotina</taxon>
        <taxon>Orbiliomycetes</taxon>
        <taxon>Orbiliales</taxon>
        <taxon>Orbiliaceae</taxon>
        <taxon>Orbilia</taxon>
    </lineage>
</organism>
<dbReference type="EMBL" id="JAVHJO010000018">
    <property type="protein sequence ID" value="KAK6524153.1"/>
    <property type="molecule type" value="Genomic_DNA"/>
</dbReference>
<reference evidence="2 3" key="1">
    <citation type="submission" date="2019-10" db="EMBL/GenBank/DDBJ databases">
        <authorList>
            <person name="Palmer J.M."/>
        </authorList>
    </citation>
    <scope>NUCLEOTIDE SEQUENCE [LARGE SCALE GENOMIC DNA]</scope>
    <source>
        <strain evidence="2 3">TWF694</strain>
    </source>
</reference>
<feature type="signal peptide" evidence="1">
    <location>
        <begin position="1"/>
        <end position="27"/>
    </location>
</feature>
<keyword evidence="3" id="KW-1185">Reference proteome</keyword>
<feature type="chain" id="PRO_5043664899" evidence="1">
    <location>
        <begin position="28"/>
        <end position="300"/>
    </location>
</feature>
<comment type="caution">
    <text evidence="2">The sequence shown here is derived from an EMBL/GenBank/DDBJ whole genome shotgun (WGS) entry which is preliminary data.</text>
</comment>
<accession>A0AAV9WS40</accession>
<evidence type="ECO:0000256" key="1">
    <source>
        <dbReference type="SAM" id="SignalP"/>
    </source>
</evidence>
<proteinExistence type="predicted"/>
<evidence type="ECO:0000313" key="3">
    <source>
        <dbReference type="Proteomes" id="UP001365542"/>
    </source>
</evidence>
<evidence type="ECO:0000313" key="2">
    <source>
        <dbReference type="EMBL" id="KAK6524153.1"/>
    </source>
</evidence>
<dbReference type="AlphaFoldDB" id="A0AAV9WS40"/>
<gene>
    <name evidence="2" type="ORF">TWF694_005814</name>
</gene>
<name>A0AAV9WS40_9PEZI</name>
<dbReference type="Proteomes" id="UP001365542">
    <property type="component" value="Unassembled WGS sequence"/>
</dbReference>
<sequence length="300" mass="33392">MLSRKKRRIQWTSILPLLFLNLGSTLPLNEVPLATPISTPGPKNSSPNPKYILKVSHQPRRPVAISLEPELESSIQVKPQPAPPSHYAPREGSLRVRCAPKTYVYSIPSHDVPGVIMADEWPDWHGEPWDSIQEALAEIAWRQRRCASNCKCSPEGRMIPRTPVYANPGCQTQQAADQCRVVFACFCSAEVGDEDMDASETGSIGVEAGRMKTGQALDDFKHDLEGIMVVDGSHSVSFSNGRVRVNDPSIKEPYFLEGPSKGENWDWFANLGNLSGGLGRIAKRDDLHQEKRSRNIRERI</sequence>
<protein>
    <submittedName>
        <fullName evidence="2">Uncharacterized protein</fullName>
    </submittedName>
</protein>